<feature type="signal peptide" evidence="4">
    <location>
        <begin position="1"/>
        <end position="26"/>
    </location>
</feature>
<dbReference type="Proteomes" id="UP000655410">
    <property type="component" value="Unassembled WGS sequence"/>
</dbReference>
<reference evidence="6" key="1">
    <citation type="journal article" date="2019" name="Int. J. Syst. Evol. Microbiol.">
        <title>The Global Catalogue of Microorganisms (GCM) 10K type strain sequencing project: providing services to taxonomists for standard genome sequencing and annotation.</title>
        <authorList>
            <consortium name="The Broad Institute Genomics Platform"/>
            <consortium name="The Broad Institute Genome Sequencing Center for Infectious Disease"/>
            <person name="Wu L."/>
            <person name="Ma J."/>
        </authorList>
    </citation>
    <scope>NUCLEOTIDE SEQUENCE [LARGE SCALE GENOMIC DNA]</scope>
    <source>
        <strain evidence="6">CGMCC 4.7371</strain>
    </source>
</reference>
<dbReference type="Gene3D" id="3.40.50.1980">
    <property type="entry name" value="Nitrogenase molybdenum iron protein domain"/>
    <property type="match status" value="2"/>
</dbReference>
<evidence type="ECO:0000313" key="5">
    <source>
        <dbReference type="EMBL" id="GGO86495.1"/>
    </source>
</evidence>
<protein>
    <submittedName>
        <fullName evidence="5">Zinc ABC transporter substrate-binding protein</fullName>
    </submittedName>
</protein>
<keyword evidence="2" id="KW-0813">Transport</keyword>
<evidence type="ECO:0000256" key="2">
    <source>
        <dbReference type="ARBA" id="ARBA00022448"/>
    </source>
</evidence>
<keyword evidence="3 4" id="KW-0732">Signal</keyword>
<name>A0ABQ2N7B0_9ACTN</name>
<dbReference type="InterPro" id="IPR050492">
    <property type="entry name" value="Bact_metal-bind_prot9"/>
</dbReference>
<dbReference type="PROSITE" id="PS51257">
    <property type="entry name" value="PROKAR_LIPOPROTEIN"/>
    <property type="match status" value="1"/>
</dbReference>
<dbReference type="PANTHER" id="PTHR42953">
    <property type="entry name" value="HIGH-AFFINITY ZINC UPTAKE SYSTEM PROTEIN ZNUA-RELATED"/>
    <property type="match status" value="1"/>
</dbReference>
<sequence>MLKPVARTAALTVSTALAGVAFTACGAPSAQDDGKLQVVAAFYPLQYAAERIAGDQADVTNLTQPGMEPHDLQLSFDQVARVSDADLVLFERHFQTAVDKAVDDNRQGPSVDAAHVVGLEHLADEPGEEENHTGHEHGEEDPHFWQDPIRLATFGDAVAKELGTIDPDHAADYSANAAKLRTDLRALDTEYADTLSGCRRDTTVVNHDAFGYLGKYGVQIRSIAGLSPDAEPTAHDLATLHKVIAEDGITTVFSETLVSPKTAEALAHELGIRTAVLDPLEGLSTAAEDNGGDYLSVMRQNLALLKKANGC</sequence>
<dbReference type="SUPFAM" id="SSF53807">
    <property type="entry name" value="Helical backbone' metal receptor"/>
    <property type="match status" value="1"/>
</dbReference>
<dbReference type="Pfam" id="PF01297">
    <property type="entry name" value="ZnuA"/>
    <property type="match status" value="1"/>
</dbReference>
<feature type="chain" id="PRO_5046337987" evidence="4">
    <location>
        <begin position="27"/>
        <end position="311"/>
    </location>
</feature>
<dbReference type="EMBL" id="BMNI01000001">
    <property type="protein sequence ID" value="GGO86495.1"/>
    <property type="molecule type" value="Genomic_DNA"/>
</dbReference>
<evidence type="ECO:0000313" key="6">
    <source>
        <dbReference type="Proteomes" id="UP000655410"/>
    </source>
</evidence>
<evidence type="ECO:0000256" key="1">
    <source>
        <dbReference type="ARBA" id="ARBA00011028"/>
    </source>
</evidence>
<accession>A0ABQ2N7B0</accession>
<organism evidence="5 6">
    <name type="scientific">Nocardioides phosphati</name>
    <dbReference type="NCBI Taxonomy" id="1867775"/>
    <lineage>
        <taxon>Bacteria</taxon>
        <taxon>Bacillati</taxon>
        <taxon>Actinomycetota</taxon>
        <taxon>Actinomycetes</taxon>
        <taxon>Propionibacteriales</taxon>
        <taxon>Nocardioidaceae</taxon>
        <taxon>Nocardioides</taxon>
    </lineage>
</organism>
<dbReference type="PANTHER" id="PTHR42953:SF3">
    <property type="entry name" value="HIGH-AFFINITY ZINC UPTAKE SYSTEM PROTEIN ZNUA"/>
    <property type="match status" value="1"/>
</dbReference>
<evidence type="ECO:0000256" key="3">
    <source>
        <dbReference type="ARBA" id="ARBA00022729"/>
    </source>
</evidence>
<evidence type="ECO:0000256" key="4">
    <source>
        <dbReference type="SAM" id="SignalP"/>
    </source>
</evidence>
<proteinExistence type="inferred from homology"/>
<comment type="caution">
    <text evidence="5">The sequence shown here is derived from an EMBL/GenBank/DDBJ whole genome shotgun (WGS) entry which is preliminary data.</text>
</comment>
<keyword evidence="6" id="KW-1185">Reference proteome</keyword>
<dbReference type="RefSeq" id="WP_188782736.1">
    <property type="nucleotide sequence ID" value="NZ_BMNI01000001.1"/>
</dbReference>
<gene>
    <name evidence="5" type="ORF">GCM10011584_08950</name>
</gene>
<dbReference type="InterPro" id="IPR006127">
    <property type="entry name" value="ZnuA-like"/>
</dbReference>
<comment type="similarity">
    <text evidence="1">Belongs to the bacterial solute-binding protein 9 family.</text>
</comment>